<dbReference type="EMBL" id="AP019514">
    <property type="protein sequence ID" value="BBI61807.1"/>
    <property type="molecule type" value="Genomic_DNA"/>
</dbReference>
<proteinExistence type="predicted"/>
<dbReference type="Proteomes" id="UP000320231">
    <property type="component" value="Chromosome"/>
</dbReference>
<evidence type="ECO:0000313" key="1">
    <source>
        <dbReference type="EMBL" id="BBI61807.1"/>
    </source>
</evidence>
<organism evidence="1 2">
    <name type="scientific">Vreelandella sulfidaeris</name>
    <dbReference type="NCBI Taxonomy" id="115553"/>
    <lineage>
        <taxon>Bacteria</taxon>
        <taxon>Pseudomonadati</taxon>
        <taxon>Pseudomonadota</taxon>
        <taxon>Gammaproteobacteria</taxon>
        <taxon>Oceanospirillales</taxon>
        <taxon>Halomonadaceae</taxon>
        <taxon>Vreelandella</taxon>
    </lineage>
</organism>
<evidence type="ECO:0000313" key="2">
    <source>
        <dbReference type="Proteomes" id="UP000320231"/>
    </source>
</evidence>
<protein>
    <submittedName>
        <fullName evidence="1">Uncharacterized protein</fullName>
    </submittedName>
</protein>
<dbReference type="KEGG" id="hsr:HSBAA_31130"/>
<dbReference type="AlphaFoldDB" id="A0A455U8E0"/>
<accession>A0A455U8E0</accession>
<name>A0A455U8E0_9GAMM</name>
<reference evidence="1 2" key="1">
    <citation type="journal article" date="2019" name="Microbiol. Resour. Announc.">
        <title>Complete Genome Sequence of Halomonas sulfidaeris Strain Esulfide1 Isolated from a Metal Sulfide Rock at a Depth of 2,200 Meters, Obtained Using Nanopore Sequencing.</title>
        <authorList>
            <person name="Saito M."/>
            <person name="Nishigata A."/>
            <person name="Galipon J."/>
            <person name="Arakawa K."/>
        </authorList>
    </citation>
    <scope>NUCLEOTIDE SEQUENCE [LARGE SCALE GENOMIC DNA]</scope>
    <source>
        <strain evidence="1 2">ATCC BAA-803</strain>
    </source>
</reference>
<gene>
    <name evidence="1" type="ORF">HSBAA_31130</name>
</gene>
<sequence length="80" mass="8776">MVSLAQASHGQYVLAQSQATTTQLIKLGKHGKPNEVLRGAAPSTIHPNPKPSALRWVMASNACRGFYILQAKRRKMPLPR</sequence>